<evidence type="ECO:0000313" key="3">
    <source>
        <dbReference type="Proteomes" id="UP001597097"/>
    </source>
</evidence>
<reference evidence="3" key="1">
    <citation type="journal article" date="2019" name="Int. J. Syst. Evol. Microbiol.">
        <title>The Global Catalogue of Microorganisms (GCM) 10K type strain sequencing project: providing services to taxonomists for standard genome sequencing and annotation.</title>
        <authorList>
            <consortium name="The Broad Institute Genomics Platform"/>
            <consortium name="The Broad Institute Genome Sequencing Center for Infectious Disease"/>
            <person name="Wu L."/>
            <person name="Ma J."/>
        </authorList>
    </citation>
    <scope>NUCLEOTIDE SEQUENCE [LARGE SCALE GENOMIC DNA]</scope>
    <source>
        <strain evidence="3">CGMCC 1.15399</strain>
    </source>
</reference>
<name>A0ABW4GT26_9ACTN</name>
<dbReference type="RefSeq" id="WP_219537645.1">
    <property type="nucleotide sequence ID" value="NZ_JAHKRM010000039.1"/>
</dbReference>
<accession>A0ABW4GT26</accession>
<sequence>MSSATACVQEPLAHTASVTILLDPHDDYHLTHAVLAAHDPAHGVLIVHPTVGDNRFVGLAQDILVALGKSTTVVSEGRSAAAAAWHTATAWVIAARIRRLVVLRTHLLPRAVVARLTHLATESGAALTLVWHHSPPESWDRLIPQATLRVLEQSPSLEEALAPGPVPGAPEATPAMQCSAIVPDWQRRDMHRLMDQPLPRVPRSGLLRFRADARRELSREAFARVDLLYASAMDSACAFLSAHPAFSIAGSTLGPPSGTQAKVTARQPFEAPDQDEQSGTTNAEIGERGGHTVSGSPARPVGSAEPLEGDDEEAAIGVLPATAPDLPRPWQDQGAIVSFILDLIAEAGSDEHTITLLRGAQAGLLLHGLHLRLPPDVDRTGGPGTRQPPLTPAAAAQIRTHLNNPAHAGALAAYLATGLTAWELSVAQTGDLSPDGSTLRQQGEITVHYPIPVYARDLLVAARALATVQGGGSDTRFLAAGIGPRAQLLEFNAHRCDLHLNRPLPVEPGMGWPLQARCFWAAEAAHPRRPGKRPRRARPRKQS</sequence>
<protein>
    <submittedName>
        <fullName evidence="2">Uncharacterized protein</fullName>
    </submittedName>
</protein>
<evidence type="ECO:0000313" key="2">
    <source>
        <dbReference type="EMBL" id="MFD1546005.1"/>
    </source>
</evidence>
<feature type="region of interest" description="Disordered" evidence="1">
    <location>
        <begin position="269"/>
        <end position="308"/>
    </location>
</feature>
<proteinExistence type="predicted"/>
<dbReference type="Proteomes" id="UP001597097">
    <property type="component" value="Unassembled WGS sequence"/>
</dbReference>
<dbReference type="EMBL" id="JBHUCM010000053">
    <property type="protein sequence ID" value="MFD1546005.1"/>
    <property type="molecule type" value="Genomic_DNA"/>
</dbReference>
<gene>
    <name evidence="2" type="ORF">ACFSJ0_53825</name>
</gene>
<evidence type="ECO:0000256" key="1">
    <source>
        <dbReference type="SAM" id="MobiDB-lite"/>
    </source>
</evidence>
<comment type="caution">
    <text evidence="2">The sequence shown here is derived from an EMBL/GenBank/DDBJ whole genome shotgun (WGS) entry which is preliminary data.</text>
</comment>
<organism evidence="2 3">
    <name type="scientific">Nonomuraea guangzhouensis</name>
    <dbReference type="NCBI Taxonomy" id="1291555"/>
    <lineage>
        <taxon>Bacteria</taxon>
        <taxon>Bacillati</taxon>
        <taxon>Actinomycetota</taxon>
        <taxon>Actinomycetes</taxon>
        <taxon>Streptosporangiales</taxon>
        <taxon>Streptosporangiaceae</taxon>
        <taxon>Nonomuraea</taxon>
    </lineage>
</organism>
<keyword evidence="3" id="KW-1185">Reference proteome</keyword>